<feature type="region of interest" description="Disordered" evidence="1">
    <location>
        <begin position="67"/>
        <end position="87"/>
    </location>
</feature>
<evidence type="ECO:0000313" key="2">
    <source>
        <dbReference type="EMBL" id="VDD95731.1"/>
    </source>
</evidence>
<accession>A0A0N4VJY6</accession>
<dbReference type="WBParaSite" id="EVEC_0001115701-mRNA-1">
    <property type="protein sequence ID" value="EVEC_0001115701-mRNA-1"/>
    <property type="gene ID" value="EVEC_0001115701"/>
</dbReference>
<evidence type="ECO:0000256" key="1">
    <source>
        <dbReference type="SAM" id="MobiDB-lite"/>
    </source>
</evidence>
<dbReference type="EMBL" id="UXUI01010888">
    <property type="protein sequence ID" value="VDD95731.1"/>
    <property type="molecule type" value="Genomic_DNA"/>
</dbReference>
<evidence type="ECO:0000313" key="3">
    <source>
        <dbReference type="Proteomes" id="UP000274131"/>
    </source>
</evidence>
<gene>
    <name evidence="2" type="ORF">EVEC_LOCUS10482</name>
</gene>
<evidence type="ECO:0000313" key="4">
    <source>
        <dbReference type="WBParaSite" id="EVEC_0001115701-mRNA-1"/>
    </source>
</evidence>
<sequence>MHTEQMRRLLPSLLSATTMKCEEERSARRLRGGISAKVSISAPPLPPLFCTSGALLRVRFAVHRERPARKGHYNKPQRQRLHRWNGR</sequence>
<reference evidence="4" key="1">
    <citation type="submission" date="2017-02" db="UniProtKB">
        <authorList>
            <consortium name="WormBaseParasite"/>
        </authorList>
    </citation>
    <scope>IDENTIFICATION</scope>
</reference>
<dbReference type="Proteomes" id="UP000274131">
    <property type="component" value="Unassembled WGS sequence"/>
</dbReference>
<proteinExistence type="predicted"/>
<dbReference type="AlphaFoldDB" id="A0A0N4VJY6"/>
<protein>
    <submittedName>
        <fullName evidence="4">Secreted protein</fullName>
    </submittedName>
</protein>
<keyword evidence="3" id="KW-1185">Reference proteome</keyword>
<name>A0A0N4VJY6_ENTVE</name>
<organism evidence="4">
    <name type="scientific">Enterobius vermicularis</name>
    <name type="common">Human pinworm</name>
    <dbReference type="NCBI Taxonomy" id="51028"/>
    <lineage>
        <taxon>Eukaryota</taxon>
        <taxon>Metazoa</taxon>
        <taxon>Ecdysozoa</taxon>
        <taxon>Nematoda</taxon>
        <taxon>Chromadorea</taxon>
        <taxon>Rhabditida</taxon>
        <taxon>Spirurina</taxon>
        <taxon>Oxyuridomorpha</taxon>
        <taxon>Oxyuroidea</taxon>
        <taxon>Oxyuridae</taxon>
        <taxon>Enterobius</taxon>
    </lineage>
</organism>
<reference evidence="2 3" key="2">
    <citation type="submission" date="2018-10" db="EMBL/GenBank/DDBJ databases">
        <authorList>
            <consortium name="Pathogen Informatics"/>
        </authorList>
    </citation>
    <scope>NUCLEOTIDE SEQUENCE [LARGE SCALE GENOMIC DNA]</scope>
</reference>